<gene>
    <name evidence="3" type="ORF">ABID16_002547</name>
</gene>
<reference evidence="3 4" key="1">
    <citation type="submission" date="2024-06" db="EMBL/GenBank/DDBJ databases">
        <title>Genomic Encyclopedia of Type Strains, Phase IV (KMG-IV): sequencing the most valuable type-strain genomes for metagenomic binning, comparative biology and taxonomic classification.</title>
        <authorList>
            <person name="Goeker M."/>
        </authorList>
    </citation>
    <scope>NUCLEOTIDE SEQUENCE [LARGE SCALE GENOMIC DNA]</scope>
    <source>
        <strain evidence="3 4">DSM 29780</strain>
    </source>
</reference>
<keyword evidence="4" id="KW-1185">Reference proteome</keyword>
<evidence type="ECO:0000313" key="4">
    <source>
        <dbReference type="Proteomes" id="UP001549047"/>
    </source>
</evidence>
<evidence type="ECO:0000256" key="1">
    <source>
        <dbReference type="ARBA" id="ARBA00022801"/>
    </source>
</evidence>
<dbReference type="PANTHER" id="PTHR43540:SF1">
    <property type="entry name" value="ISOCHORISMATASE HYDROLASE"/>
    <property type="match status" value="1"/>
</dbReference>
<dbReference type="Gene3D" id="3.40.50.850">
    <property type="entry name" value="Isochorismatase-like"/>
    <property type="match status" value="1"/>
</dbReference>
<dbReference type="RefSeq" id="WP_354556718.1">
    <property type="nucleotide sequence ID" value="NZ_JBEPMB010000003.1"/>
</dbReference>
<dbReference type="SUPFAM" id="SSF52499">
    <property type="entry name" value="Isochorismatase-like hydrolases"/>
    <property type="match status" value="1"/>
</dbReference>
<protein>
    <submittedName>
        <fullName evidence="3">Nicotinamidase-related amidase</fullName>
    </submittedName>
</protein>
<dbReference type="InterPro" id="IPR036380">
    <property type="entry name" value="Isochorismatase-like_sf"/>
</dbReference>
<dbReference type="Pfam" id="PF00857">
    <property type="entry name" value="Isochorismatase"/>
    <property type="match status" value="1"/>
</dbReference>
<dbReference type="Proteomes" id="UP001549047">
    <property type="component" value="Unassembled WGS sequence"/>
</dbReference>
<dbReference type="InterPro" id="IPR050272">
    <property type="entry name" value="Isochorismatase-like_hydrls"/>
</dbReference>
<organism evidence="3 4">
    <name type="scientific">Rhizobium aquaticum</name>
    <dbReference type="NCBI Taxonomy" id="1549636"/>
    <lineage>
        <taxon>Bacteria</taxon>
        <taxon>Pseudomonadati</taxon>
        <taxon>Pseudomonadota</taxon>
        <taxon>Alphaproteobacteria</taxon>
        <taxon>Hyphomicrobiales</taxon>
        <taxon>Rhizobiaceae</taxon>
        <taxon>Rhizobium/Agrobacterium group</taxon>
        <taxon>Rhizobium</taxon>
    </lineage>
</organism>
<dbReference type="CDD" id="cd01014">
    <property type="entry name" value="nicotinamidase_related"/>
    <property type="match status" value="1"/>
</dbReference>
<proteinExistence type="predicted"/>
<sequence>MSENALVLIDFQNDYFDGGAFPLVNTAAAAANAAKLVAAFRNAGRPVIHVRHHATEEGADFFVPGTQGAEIHALVSPAAGDPVVTKSNINAFLDTDMKALLDTRGVRHVTVVGAMSHMCVDAFVRAASDFGFGVTVVHDAVATRDLDFGGRTVPASDVHAAFMSALAFAYAELVSTEDYLQR</sequence>
<evidence type="ECO:0000313" key="3">
    <source>
        <dbReference type="EMBL" id="MET3614210.1"/>
    </source>
</evidence>
<feature type="domain" description="Isochorismatase-like" evidence="2">
    <location>
        <begin position="5"/>
        <end position="177"/>
    </location>
</feature>
<accession>A0ABV2J2N4</accession>
<keyword evidence="1" id="KW-0378">Hydrolase</keyword>
<evidence type="ECO:0000259" key="2">
    <source>
        <dbReference type="Pfam" id="PF00857"/>
    </source>
</evidence>
<dbReference type="InterPro" id="IPR000868">
    <property type="entry name" value="Isochorismatase-like_dom"/>
</dbReference>
<name>A0ABV2J2N4_9HYPH</name>
<dbReference type="PANTHER" id="PTHR43540">
    <property type="entry name" value="PEROXYUREIDOACRYLATE/UREIDOACRYLATE AMIDOHYDROLASE-RELATED"/>
    <property type="match status" value="1"/>
</dbReference>
<dbReference type="EMBL" id="JBEPMB010000003">
    <property type="protein sequence ID" value="MET3614210.1"/>
    <property type="molecule type" value="Genomic_DNA"/>
</dbReference>
<comment type="caution">
    <text evidence="3">The sequence shown here is derived from an EMBL/GenBank/DDBJ whole genome shotgun (WGS) entry which is preliminary data.</text>
</comment>